<feature type="transmembrane region" description="Helical" evidence="2">
    <location>
        <begin position="45"/>
        <end position="64"/>
    </location>
</feature>
<keyword evidence="2" id="KW-0472">Membrane</keyword>
<keyword evidence="2" id="KW-1133">Transmembrane helix</keyword>
<organism evidence="3 4">
    <name type="scientific">Pleurostoma richardsiae</name>
    <dbReference type="NCBI Taxonomy" id="41990"/>
    <lineage>
        <taxon>Eukaryota</taxon>
        <taxon>Fungi</taxon>
        <taxon>Dikarya</taxon>
        <taxon>Ascomycota</taxon>
        <taxon>Pezizomycotina</taxon>
        <taxon>Sordariomycetes</taxon>
        <taxon>Sordariomycetidae</taxon>
        <taxon>Calosphaeriales</taxon>
        <taxon>Pleurostomataceae</taxon>
        <taxon>Pleurostoma</taxon>
    </lineage>
</organism>
<feature type="region of interest" description="Disordered" evidence="1">
    <location>
        <begin position="113"/>
        <end position="140"/>
    </location>
</feature>
<name>A0AA38VXW6_9PEZI</name>
<dbReference type="AlphaFoldDB" id="A0AA38VXW6"/>
<keyword evidence="4" id="KW-1185">Reference proteome</keyword>
<evidence type="ECO:0000313" key="4">
    <source>
        <dbReference type="Proteomes" id="UP001174694"/>
    </source>
</evidence>
<protein>
    <submittedName>
        <fullName evidence="3">Uncharacterized protein</fullName>
    </submittedName>
</protein>
<evidence type="ECO:0000313" key="3">
    <source>
        <dbReference type="EMBL" id="KAJ9152073.1"/>
    </source>
</evidence>
<sequence>MRLPFRARIGTPVLDPSAASRIIARQSRLHPRADDDNHHTNKTSIIVAGVVVGVVGLIAMAILIRTLRSRHPNPKYLPTPFLKKLPLMPTTRTPRPAAAPGCARHRTTWRTPWPARRRRPTGRAAPQPTAWTATPRCGAS</sequence>
<dbReference type="EMBL" id="JANBVO010000005">
    <property type="protein sequence ID" value="KAJ9152073.1"/>
    <property type="molecule type" value="Genomic_DNA"/>
</dbReference>
<gene>
    <name evidence="3" type="ORF">NKR23_g2768</name>
</gene>
<evidence type="ECO:0000256" key="2">
    <source>
        <dbReference type="SAM" id="Phobius"/>
    </source>
</evidence>
<accession>A0AA38VXW6</accession>
<keyword evidence="2" id="KW-0812">Transmembrane</keyword>
<comment type="caution">
    <text evidence="3">The sequence shown here is derived from an EMBL/GenBank/DDBJ whole genome shotgun (WGS) entry which is preliminary data.</text>
</comment>
<reference evidence="3" key="1">
    <citation type="submission" date="2022-07" db="EMBL/GenBank/DDBJ databases">
        <title>Fungi with potential for degradation of polypropylene.</title>
        <authorList>
            <person name="Gostincar C."/>
        </authorList>
    </citation>
    <scope>NUCLEOTIDE SEQUENCE</scope>
    <source>
        <strain evidence="3">EXF-13308</strain>
    </source>
</reference>
<dbReference type="Proteomes" id="UP001174694">
    <property type="component" value="Unassembled WGS sequence"/>
</dbReference>
<proteinExistence type="predicted"/>
<evidence type="ECO:0000256" key="1">
    <source>
        <dbReference type="SAM" id="MobiDB-lite"/>
    </source>
</evidence>
<feature type="compositionally biased region" description="Low complexity" evidence="1">
    <location>
        <begin position="122"/>
        <end position="140"/>
    </location>
</feature>